<comment type="caution">
    <text evidence="1">The sequence shown here is derived from an EMBL/GenBank/DDBJ whole genome shotgun (WGS) entry which is preliminary data.</text>
</comment>
<gene>
    <name evidence="1" type="ORF">OLEA9_A109501</name>
</gene>
<name>A0A8S0PJY6_OLEEU</name>
<evidence type="ECO:0000313" key="2">
    <source>
        <dbReference type="Proteomes" id="UP000594638"/>
    </source>
</evidence>
<protein>
    <submittedName>
        <fullName evidence="1">Uncharacterized protein</fullName>
    </submittedName>
</protein>
<sequence length="69" mass="7816">MMKCIVLERLGGNRERRLSEEVPIGVFRERFEASPGGCLRGSEEVLRCFLERLGESPKEVVKLLAGRLI</sequence>
<accession>A0A8S0PJY6</accession>
<evidence type="ECO:0000313" key="1">
    <source>
        <dbReference type="EMBL" id="CAA2954390.1"/>
    </source>
</evidence>
<dbReference type="AlphaFoldDB" id="A0A8S0PJY6"/>
<organism evidence="1 2">
    <name type="scientific">Olea europaea subsp. europaea</name>
    <dbReference type="NCBI Taxonomy" id="158383"/>
    <lineage>
        <taxon>Eukaryota</taxon>
        <taxon>Viridiplantae</taxon>
        <taxon>Streptophyta</taxon>
        <taxon>Embryophyta</taxon>
        <taxon>Tracheophyta</taxon>
        <taxon>Spermatophyta</taxon>
        <taxon>Magnoliopsida</taxon>
        <taxon>eudicotyledons</taxon>
        <taxon>Gunneridae</taxon>
        <taxon>Pentapetalae</taxon>
        <taxon>asterids</taxon>
        <taxon>lamiids</taxon>
        <taxon>Lamiales</taxon>
        <taxon>Oleaceae</taxon>
        <taxon>Oleeae</taxon>
        <taxon>Olea</taxon>
    </lineage>
</organism>
<dbReference type="Proteomes" id="UP000594638">
    <property type="component" value="Unassembled WGS sequence"/>
</dbReference>
<dbReference type="Gramene" id="OE9A109501T1">
    <property type="protein sequence ID" value="OE9A109501C1"/>
    <property type="gene ID" value="OE9A109501"/>
</dbReference>
<proteinExistence type="predicted"/>
<reference evidence="1 2" key="1">
    <citation type="submission" date="2019-12" db="EMBL/GenBank/DDBJ databases">
        <authorList>
            <person name="Alioto T."/>
            <person name="Alioto T."/>
            <person name="Gomez Garrido J."/>
        </authorList>
    </citation>
    <scope>NUCLEOTIDE SEQUENCE [LARGE SCALE GENOMIC DNA]</scope>
</reference>
<dbReference type="EMBL" id="CACTIH010000113">
    <property type="protein sequence ID" value="CAA2954390.1"/>
    <property type="molecule type" value="Genomic_DNA"/>
</dbReference>
<keyword evidence="2" id="KW-1185">Reference proteome</keyword>